<keyword evidence="2" id="KW-1185">Reference proteome</keyword>
<sequence length="213" mass="24016">MRKIDKGIEPLSLIAFKQGSPNARYSDLSDVERRDIRAACTTEQFYLCAYCCQLISGDNSDTMNEHVEAQAIAPNRSLDFTNIVASCRKPNQCDAAHGSRPLTLTPLMQECETELRFRMSGRVEGLTERAENSIQVLNLGDTEKNNKALIEMRKQLIDSLIWEKYGDDPANLELEDDKELLNLLIDDLLTPEEGKLAPFAPVLVNILRKRMAD</sequence>
<evidence type="ECO:0000313" key="2">
    <source>
        <dbReference type="Proteomes" id="UP000242999"/>
    </source>
</evidence>
<dbReference type="OrthoDB" id="8617719at2"/>
<accession>A0A1H6SWS8</accession>
<organism evidence="1 2">
    <name type="scientific">Allopseudospirillum japonicum</name>
    <dbReference type="NCBI Taxonomy" id="64971"/>
    <lineage>
        <taxon>Bacteria</taxon>
        <taxon>Pseudomonadati</taxon>
        <taxon>Pseudomonadota</taxon>
        <taxon>Gammaproteobacteria</taxon>
        <taxon>Oceanospirillales</taxon>
        <taxon>Oceanospirillaceae</taxon>
        <taxon>Allopseudospirillum</taxon>
    </lineage>
</organism>
<dbReference type="RefSeq" id="WP_093310147.1">
    <property type="nucleotide sequence ID" value="NZ_FNYH01000008.1"/>
</dbReference>
<name>A0A1H6SWS8_9GAMM</name>
<reference evidence="2" key="1">
    <citation type="submission" date="2016-10" db="EMBL/GenBank/DDBJ databases">
        <authorList>
            <person name="Varghese N."/>
            <person name="Submissions S."/>
        </authorList>
    </citation>
    <scope>NUCLEOTIDE SEQUENCE [LARGE SCALE GENOMIC DNA]</scope>
    <source>
        <strain evidence="2">DSM 7165</strain>
    </source>
</reference>
<dbReference type="Proteomes" id="UP000242999">
    <property type="component" value="Unassembled WGS sequence"/>
</dbReference>
<gene>
    <name evidence="1" type="ORF">SAMN05421831_10857</name>
</gene>
<protein>
    <submittedName>
        <fullName evidence="1">TIGR02646 family protein</fullName>
    </submittedName>
</protein>
<dbReference type="STRING" id="64971.SAMN05421831_10857"/>
<dbReference type="EMBL" id="FNYH01000008">
    <property type="protein sequence ID" value="SEI71346.1"/>
    <property type="molecule type" value="Genomic_DNA"/>
</dbReference>
<evidence type="ECO:0000313" key="1">
    <source>
        <dbReference type="EMBL" id="SEI71346.1"/>
    </source>
</evidence>
<proteinExistence type="predicted"/>
<dbReference type="AlphaFoldDB" id="A0A1H6SWS8"/>